<dbReference type="Pfam" id="PF04122">
    <property type="entry name" value="CW_binding_2"/>
    <property type="match status" value="3"/>
</dbReference>
<evidence type="ECO:0000313" key="3">
    <source>
        <dbReference type="EMBL" id="GGK70153.1"/>
    </source>
</evidence>
<evidence type="ECO:0000256" key="1">
    <source>
        <dbReference type="SAM" id="SignalP"/>
    </source>
</evidence>
<dbReference type="InterPro" id="IPR007253">
    <property type="entry name" value="Cell_wall-bd_2"/>
</dbReference>
<dbReference type="SUPFAM" id="SSF88713">
    <property type="entry name" value="Glycoside hydrolase/deacetylase"/>
    <property type="match status" value="1"/>
</dbReference>
<sequence>MRPTHLLTAAAAVLGLVVGPTAAAFPPTTEVVPSAPVLTAPTLQDGDLDFRVERLAGSDRYLTAAAISRRLVPAGTAVAYVAGGGDYPDALSAGPAASRTGGPVLFVRPTTVPAPTATELRRLRPGRIVVVGGTGVVGNAVLTALDEYTTGTVTRLSGTDRFATSVAVSRAAFPGGAATVYVASGRDFPDALSGGAAAVVQDAPVLLTDDASLPAAVREEIVRLAPSRIMLIGGPSAVSETVAGQLRAITTTERIFGTDRYATALAVSQRVFGTSRPGVMIASGRTFPDALAGVPGAEYTRGPIMLARPTSLPYAGELDRLTPTTAYVLGGTGVLSIEVPKAAQRERGVCWAGPDYTGGSPQILTTVSGTTSRKMAFTLDMGGRLTGAEGIVDFLVANQVCTTFFPSAYMADTTEGRRVVAKIAAHPELFEIGNHTVHHCDFVNGGGGSPLSAPCQRDMTASFIRQELTDAEAILLRLTGLSTKPYWRPPYGAHNTFVREQATAVGYPVTVMWARDTIDWDTATTTAQIVSRTTSPLPASGSIVLAHLGGYNTGAALPQIVDVLRNNGYTMTTVSDMRDG</sequence>
<dbReference type="Gene3D" id="3.40.50.12090">
    <property type="match status" value="2"/>
</dbReference>
<keyword evidence="4" id="KW-1185">Reference proteome</keyword>
<proteinExistence type="predicted"/>
<comment type="caution">
    <text evidence="3">The sequence shown here is derived from an EMBL/GenBank/DDBJ whole genome shotgun (WGS) entry which is preliminary data.</text>
</comment>
<dbReference type="Proteomes" id="UP000662111">
    <property type="component" value="Unassembled WGS sequence"/>
</dbReference>
<accession>A0ABQ2F8V7</accession>
<dbReference type="PANTHER" id="PTHR30032:SF8">
    <property type="entry name" value="GERMINATION-SPECIFIC N-ACETYLMURAMOYL-L-ALANINE AMIDASE"/>
    <property type="match status" value="1"/>
</dbReference>
<organism evidence="3 4">
    <name type="scientific">Ornithinimicrobium pekingense</name>
    <dbReference type="NCBI Taxonomy" id="384677"/>
    <lineage>
        <taxon>Bacteria</taxon>
        <taxon>Bacillati</taxon>
        <taxon>Actinomycetota</taxon>
        <taxon>Actinomycetes</taxon>
        <taxon>Micrococcales</taxon>
        <taxon>Ornithinimicrobiaceae</taxon>
        <taxon>Ornithinimicrobium</taxon>
    </lineage>
</organism>
<feature type="signal peptide" evidence="1">
    <location>
        <begin position="1"/>
        <end position="23"/>
    </location>
</feature>
<dbReference type="InterPro" id="IPR051922">
    <property type="entry name" value="Bact_Sporulation_Assoc"/>
</dbReference>
<dbReference type="Gene3D" id="3.20.20.370">
    <property type="entry name" value="Glycoside hydrolase/deacetylase"/>
    <property type="match status" value="1"/>
</dbReference>
<name>A0ABQ2F8V7_9MICO</name>
<gene>
    <name evidence="3" type="ORF">GCM10011509_18220</name>
</gene>
<dbReference type="InterPro" id="IPR002509">
    <property type="entry name" value="NODB_dom"/>
</dbReference>
<reference evidence="4" key="1">
    <citation type="journal article" date="2019" name="Int. J. Syst. Evol. Microbiol.">
        <title>The Global Catalogue of Microorganisms (GCM) 10K type strain sequencing project: providing services to taxonomists for standard genome sequencing and annotation.</title>
        <authorList>
            <consortium name="The Broad Institute Genomics Platform"/>
            <consortium name="The Broad Institute Genome Sequencing Center for Infectious Disease"/>
            <person name="Wu L."/>
            <person name="Ma J."/>
        </authorList>
    </citation>
    <scope>NUCLEOTIDE SEQUENCE [LARGE SCALE GENOMIC DNA]</scope>
    <source>
        <strain evidence="4">CGMCC 1.5362</strain>
    </source>
</reference>
<evidence type="ECO:0000313" key="4">
    <source>
        <dbReference type="Proteomes" id="UP000662111"/>
    </source>
</evidence>
<dbReference type="PANTHER" id="PTHR30032">
    <property type="entry name" value="N-ACETYLMURAMOYL-L-ALANINE AMIDASE-RELATED"/>
    <property type="match status" value="1"/>
</dbReference>
<dbReference type="EMBL" id="BMLB01000003">
    <property type="protein sequence ID" value="GGK70153.1"/>
    <property type="molecule type" value="Genomic_DNA"/>
</dbReference>
<evidence type="ECO:0000259" key="2">
    <source>
        <dbReference type="PROSITE" id="PS51677"/>
    </source>
</evidence>
<dbReference type="InterPro" id="IPR011330">
    <property type="entry name" value="Glyco_hydro/deAcase_b/a-brl"/>
</dbReference>
<protein>
    <recommendedName>
        <fullName evidence="2">NodB homology domain-containing protein</fullName>
    </recommendedName>
</protein>
<dbReference type="PROSITE" id="PS51677">
    <property type="entry name" value="NODB"/>
    <property type="match status" value="1"/>
</dbReference>
<keyword evidence="1" id="KW-0732">Signal</keyword>
<dbReference type="RefSeq" id="WP_022921325.1">
    <property type="nucleotide sequence ID" value="NZ_BMLB01000003.1"/>
</dbReference>
<dbReference type="Pfam" id="PF01522">
    <property type="entry name" value="Polysacc_deac_1"/>
    <property type="match status" value="1"/>
</dbReference>
<feature type="chain" id="PRO_5046690822" description="NodB homology domain-containing protein" evidence="1">
    <location>
        <begin position="24"/>
        <end position="580"/>
    </location>
</feature>
<feature type="domain" description="NodB homology" evidence="2">
    <location>
        <begin position="373"/>
        <end position="572"/>
    </location>
</feature>
<dbReference type="CDD" id="cd10917">
    <property type="entry name" value="CE4_NodB_like_6s_7s"/>
    <property type="match status" value="1"/>
</dbReference>